<keyword evidence="1" id="KW-0812">Transmembrane</keyword>
<proteinExistence type="predicted"/>
<evidence type="ECO:0000313" key="2">
    <source>
        <dbReference type="EMBL" id="CAF4353474.1"/>
    </source>
</evidence>
<dbReference type="Proteomes" id="UP000663881">
    <property type="component" value="Unassembled WGS sequence"/>
</dbReference>
<accession>A0A820L109</accession>
<feature type="non-terminal residue" evidence="2">
    <location>
        <position position="172"/>
    </location>
</feature>
<name>A0A820L109_9BILA</name>
<feature type="non-terminal residue" evidence="2">
    <location>
        <position position="1"/>
    </location>
</feature>
<dbReference type="GO" id="GO:0016020">
    <property type="term" value="C:membrane"/>
    <property type="evidence" value="ECO:0007669"/>
    <property type="project" value="TreeGrafter"/>
</dbReference>
<dbReference type="PANTHER" id="PTHR10877:SF150">
    <property type="entry name" value="REJ DOMAIN-CONTAINING PROTEIN"/>
    <property type="match status" value="1"/>
</dbReference>
<keyword evidence="1" id="KW-1133">Transmembrane helix</keyword>
<organism evidence="2 3">
    <name type="scientific">Adineta steineri</name>
    <dbReference type="NCBI Taxonomy" id="433720"/>
    <lineage>
        <taxon>Eukaryota</taxon>
        <taxon>Metazoa</taxon>
        <taxon>Spiralia</taxon>
        <taxon>Gnathifera</taxon>
        <taxon>Rotifera</taxon>
        <taxon>Eurotatoria</taxon>
        <taxon>Bdelloidea</taxon>
        <taxon>Adinetida</taxon>
        <taxon>Adinetidae</taxon>
        <taxon>Adineta</taxon>
    </lineage>
</organism>
<feature type="transmembrane region" description="Helical" evidence="1">
    <location>
        <begin position="116"/>
        <end position="139"/>
    </location>
</feature>
<feature type="transmembrane region" description="Helical" evidence="1">
    <location>
        <begin position="7"/>
        <end position="25"/>
    </location>
</feature>
<gene>
    <name evidence="2" type="ORF">OKA104_LOCUS48933</name>
</gene>
<comment type="caution">
    <text evidence="2">The sequence shown here is derived from an EMBL/GenBank/DDBJ whole genome shotgun (WGS) entry which is preliminary data.</text>
</comment>
<evidence type="ECO:0000313" key="3">
    <source>
        <dbReference type="Proteomes" id="UP000663881"/>
    </source>
</evidence>
<sequence>RVQRCTCCFVLFFTSMLINIMYYDLLNEANASSETHSGALSIGPFYIAPQQIGIGIMVELFTFIPSLLIVQFFRRIQPRRQVSRLREALYKMKPSRKTSINAPAITKKQSSIAFPWWCLFIAYGLSMIIIALSIFFIIVRGIEFGDVKTQQWLTSVLTGFFSSVIFTQPIKV</sequence>
<reference evidence="2" key="1">
    <citation type="submission" date="2021-02" db="EMBL/GenBank/DDBJ databases">
        <authorList>
            <person name="Nowell W R."/>
        </authorList>
    </citation>
    <scope>NUCLEOTIDE SEQUENCE</scope>
</reference>
<evidence type="ECO:0000256" key="1">
    <source>
        <dbReference type="SAM" id="Phobius"/>
    </source>
</evidence>
<dbReference type="PANTHER" id="PTHR10877">
    <property type="entry name" value="POLYCYSTIN FAMILY MEMBER"/>
    <property type="match status" value="1"/>
</dbReference>
<feature type="transmembrane region" description="Helical" evidence="1">
    <location>
        <begin position="151"/>
        <end position="170"/>
    </location>
</feature>
<keyword evidence="1" id="KW-0472">Membrane</keyword>
<dbReference type="GO" id="GO:0050982">
    <property type="term" value="P:detection of mechanical stimulus"/>
    <property type="evidence" value="ECO:0007669"/>
    <property type="project" value="TreeGrafter"/>
</dbReference>
<dbReference type="EMBL" id="CAJOAY010022024">
    <property type="protein sequence ID" value="CAF4353474.1"/>
    <property type="molecule type" value="Genomic_DNA"/>
</dbReference>
<dbReference type="AlphaFoldDB" id="A0A820L109"/>
<feature type="transmembrane region" description="Helical" evidence="1">
    <location>
        <begin position="45"/>
        <end position="70"/>
    </location>
</feature>
<dbReference type="InterPro" id="IPR051223">
    <property type="entry name" value="Polycystin"/>
</dbReference>
<dbReference type="GO" id="GO:0005262">
    <property type="term" value="F:calcium channel activity"/>
    <property type="evidence" value="ECO:0007669"/>
    <property type="project" value="TreeGrafter"/>
</dbReference>
<protein>
    <submittedName>
        <fullName evidence="2">Uncharacterized protein</fullName>
    </submittedName>
</protein>